<protein>
    <submittedName>
        <fullName evidence="2">Uncharacterized protein</fullName>
    </submittedName>
</protein>
<sequence length="95" mass="10487">MLKVRGFAYTNETVDQIQKSSYLAQNTQITQTALKRNRVDTTSENNSLAEDSPSNLEPPLADTSNDKLVNYPAQTCSSVYQTDIAACNNIKKELG</sequence>
<gene>
    <name evidence="2" type="ORF">QYM36_004648</name>
</gene>
<feature type="region of interest" description="Disordered" evidence="1">
    <location>
        <begin position="34"/>
        <end position="66"/>
    </location>
</feature>
<dbReference type="EMBL" id="JAVRJZ010000007">
    <property type="protein sequence ID" value="KAK2720838.1"/>
    <property type="molecule type" value="Genomic_DNA"/>
</dbReference>
<proteinExistence type="predicted"/>
<keyword evidence="3" id="KW-1185">Reference proteome</keyword>
<organism evidence="2 3">
    <name type="scientific">Artemia franciscana</name>
    <name type="common">Brine shrimp</name>
    <name type="synonym">Artemia sanfranciscana</name>
    <dbReference type="NCBI Taxonomy" id="6661"/>
    <lineage>
        <taxon>Eukaryota</taxon>
        <taxon>Metazoa</taxon>
        <taxon>Ecdysozoa</taxon>
        <taxon>Arthropoda</taxon>
        <taxon>Crustacea</taxon>
        <taxon>Branchiopoda</taxon>
        <taxon>Anostraca</taxon>
        <taxon>Artemiidae</taxon>
        <taxon>Artemia</taxon>
    </lineage>
</organism>
<dbReference type="Proteomes" id="UP001187531">
    <property type="component" value="Unassembled WGS sequence"/>
</dbReference>
<evidence type="ECO:0000313" key="2">
    <source>
        <dbReference type="EMBL" id="KAK2720838.1"/>
    </source>
</evidence>
<feature type="compositionally biased region" description="Polar residues" evidence="1">
    <location>
        <begin position="34"/>
        <end position="55"/>
    </location>
</feature>
<evidence type="ECO:0000313" key="3">
    <source>
        <dbReference type="Proteomes" id="UP001187531"/>
    </source>
</evidence>
<dbReference type="AlphaFoldDB" id="A0AA88L725"/>
<comment type="caution">
    <text evidence="2">The sequence shown here is derived from an EMBL/GenBank/DDBJ whole genome shotgun (WGS) entry which is preliminary data.</text>
</comment>
<reference evidence="2" key="1">
    <citation type="submission" date="2023-07" db="EMBL/GenBank/DDBJ databases">
        <title>Chromosome-level genome assembly of Artemia franciscana.</title>
        <authorList>
            <person name="Jo E."/>
        </authorList>
    </citation>
    <scope>NUCLEOTIDE SEQUENCE</scope>
    <source>
        <tissue evidence="2">Whole body</tissue>
    </source>
</reference>
<evidence type="ECO:0000256" key="1">
    <source>
        <dbReference type="SAM" id="MobiDB-lite"/>
    </source>
</evidence>
<accession>A0AA88L725</accession>
<name>A0AA88L725_ARTSF</name>